<dbReference type="KEGG" id="nth:Nther_0412"/>
<dbReference type="Gene3D" id="3.40.920.10">
    <property type="entry name" value="Pyruvate-ferredoxin oxidoreductase, PFOR, domain III"/>
    <property type="match status" value="1"/>
</dbReference>
<dbReference type="Gene3D" id="3.40.50.970">
    <property type="match status" value="1"/>
</dbReference>
<dbReference type="FunFam" id="3.40.50.970:FF:000022">
    <property type="entry name" value="2-oxoglutarate ferredoxin oxidoreductase alpha subunit"/>
    <property type="match status" value="1"/>
</dbReference>
<evidence type="ECO:0000259" key="3">
    <source>
        <dbReference type="Pfam" id="PF01855"/>
    </source>
</evidence>
<name>B2A5R0_NATTJ</name>
<evidence type="ECO:0000313" key="5">
    <source>
        <dbReference type="EMBL" id="ACB84008.1"/>
    </source>
</evidence>
<dbReference type="InterPro" id="IPR029061">
    <property type="entry name" value="THDP-binding"/>
</dbReference>
<dbReference type="CDD" id="cd07034">
    <property type="entry name" value="TPP_PYR_PFOR_IOR-alpha_like"/>
    <property type="match status" value="1"/>
</dbReference>
<dbReference type="SUPFAM" id="SSF53323">
    <property type="entry name" value="Pyruvate-ferredoxin oxidoreductase, PFOR, domain III"/>
    <property type="match status" value="1"/>
</dbReference>
<dbReference type="eggNOG" id="COG1014">
    <property type="taxonomic scope" value="Bacteria"/>
</dbReference>
<dbReference type="InterPro" id="IPR050722">
    <property type="entry name" value="Pyruvate:ferred/Flavod_OxRd"/>
</dbReference>
<dbReference type="SUPFAM" id="SSF52922">
    <property type="entry name" value="TK C-terminal domain-like"/>
    <property type="match status" value="1"/>
</dbReference>
<dbReference type="InParanoid" id="B2A5R0"/>
<dbReference type="eggNOG" id="COG0674">
    <property type="taxonomic scope" value="Bacteria"/>
</dbReference>
<dbReference type="SUPFAM" id="SSF52518">
    <property type="entry name" value="Thiamin diphosphate-binding fold (THDP-binding)"/>
    <property type="match status" value="1"/>
</dbReference>
<dbReference type="InterPro" id="IPR009014">
    <property type="entry name" value="Transketo_C/PFOR_II"/>
</dbReference>
<feature type="domain" description="Pyruvate:ferredoxin oxidoreductase core" evidence="4">
    <location>
        <begin position="491"/>
        <end position="581"/>
    </location>
</feature>
<dbReference type="InterPro" id="IPR033412">
    <property type="entry name" value="PFOR_II"/>
</dbReference>
<dbReference type="PANTHER" id="PTHR32154:SF20">
    <property type="entry name" value="2-OXOGLUTARATE OXIDOREDUCTASE SUBUNIT KORA"/>
    <property type="match status" value="1"/>
</dbReference>
<evidence type="ECO:0000313" key="6">
    <source>
        <dbReference type="Proteomes" id="UP000001683"/>
    </source>
</evidence>
<dbReference type="NCBIfam" id="TIGR03710">
    <property type="entry name" value="OAFO_sf"/>
    <property type="match status" value="1"/>
</dbReference>
<dbReference type="Gene3D" id="3.40.50.920">
    <property type="match status" value="1"/>
</dbReference>
<dbReference type="InterPro" id="IPR002869">
    <property type="entry name" value="Pyrv_flavodox_OxRed_cen"/>
</dbReference>
<protein>
    <submittedName>
        <fullName evidence="5">Pyruvate flavodoxin/ferredoxin oxidoreductase domain protein</fullName>
    </submittedName>
</protein>
<keyword evidence="5" id="KW-0670">Pyruvate</keyword>
<evidence type="ECO:0000256" key="1">
    <source>
        <dbReference type="ARBA" id="ARBA00023002"/>
    </source>
</evidence>
<dbReference type="GO" id="GO:0016903">
    <property type="term" value="F:oxidoreductase activity, acting on the aldehyde or oxo group of donors"/>
    <property type="evidence" value="ECO:0007669"/>
    <property type="project" value="InterPro"/>
</dbReference>
<reference evidence="5 6" key="1">
    <citation type="submission" date="2008-04" db="EMBL/GenBank/DDBJ databases">
        <title>Complete sequence of chromosome of Natranaerobius thermophilus JW/NM-WN-LF.</title>
        <authorList>
            <consortium name="US DOE Joint Genome Institute"/>
            <person name="Copeland A."/>
            <person name="Lucas S."/>
            <person name="Lapidus A."/>
            <person name="Glavina del Rio T."/>
            <person name="Dalin E."/>
            <person name="Tice H."/>
            <person name="Bruce D."/>
            <person name="Goodwin L."/>
            <person name="Pitluck S."/>
            <person name="Chertkov O."/>
            <person name="Brettin T."/>
            <person name="Detter J.C."/>
            <person name="Han C."/>
            <person name="Kuske C.R."/>
            <person name="Schmutz J."/>
            <person name="Larimer F."/>
            <person name="Land M."/>
            <person name="Hauser L."/>
            <person name="Kyrpides N."/>
            <person name="Lykidis A."/>
            <person name="Mesbah N.M."/>
            <person name="Wiegel J."/>
        </authorList>
    </citation>
    <scope>NUCLEOTIDE SEQUENCE [LARGE SCALE GENOMIC DNA]</scope>
    <source>
        <strain evidence="6">ATCC BAA-1301 / DSM 18059 / JW/NM-WN-LF</strain>
    </source>
</reference>
<dbReference type="Pfam" id="PF01855">
    <property type="entry name" value="POR_N"/>
    <property type="match status" value="1"/>
</dbReference>
<dbReference type="AlphaFoldDB" id="B2A5R0"/>
<organism evidence="5 6">
    <name type="scientific">Natranaerobius thermophilus (strain ATCC BAA-1301 / DSM 18059 / JW/NM-WN-LF)</name>
    <dbReference type="NCBI Taxonomy" id="457570"/>
    <lineage>
        <taxon>Bacteria</taxon>
        <taxon>Bacillati</taxon>
        <taxon>Bacillota</taxon>
        <taxon>Clostridia</taxon>
        <taxon>Natranaerobiales</taxon>
        <taxon>Natranaerobiaceae</taxon>
        <taxon>Natranaerobius</taxon>
    </lineage>
</organism>
<dbReference type="RefSeq" id="WP_012446895.1">
    <property type="nucleotide sequence ID" value="NC_010718.1"/>
</dbReference>
<dbReference type="Pfam" id="PF01558">
    <property type="entry name" value="POR"/>
    <property type="match status" value="1"/>
</dbReference>
<reference evidence="5 6" key="2">
    <citation type="journal article" date="2011" name="J. Bacteriol.">
        <title>Complete genome sequence of the anaerobic, halophilic alkalithermophile Natranaerobius thermophilus JW/NM-WN-LF.</title>
        <authorList>
            <person name="Zhao B."/>
            <person name="Mesbah N.M."/>
            <person name="Dalin E."/>
            <person name="Goodwin L."/>
            <person name="Nolan M."/>
            <person name="Pitluck S."/>
            <person name="Chertkov O."/>
            <person name="Brettin T.S."/>
            <person name="Han J."/>
            <person name="Larimer F.W."/>
            <person name="Land M.L."/>
            <person name="Hauser L."/>
            <person name="Kyrpides N."/>
            <person name="Wiegel J."/>
        </authorList>
    </citation>
    <scope>NUCLEOTIDE SEQUENCE [LARGE SCALE GENOMIC DNA]</scope>
    <source>
        <strain evidence="6">ATCC BAA-1301 / DSM 18059 / JW/NM-WN-LF</strain>
    </source>
</reference>
<dbReference type="InterPro" id="IPR002880">
    <property type="entry name" value="Pyrv_Fd/Flavodoxin_OxRdtase_N"/>
</dbReference>
<dbReference type="OrthoDB" id="9794954at2"/>
<dbReference type="InterPro" id="IPR022367">
    <property type="entry name" value="2-oxoacid/accept_OxRdtase_asu"/>
</dbReference>
<feature type="domain" description="Pyruvate flavodoxin/ferredoxin oxidoreductase pyrimidine binding" evidence="3">
    <location>
        <begin position="221"/>
        <end position="463"/>
    </location>
</feature>
<sequence length="593" mass="65916">MTITSKNILLGGAAGQGLDTSANLLGKHLNRLGYQILLTKDYMSRIRGGHNFYQIKIDNQAVKAPQKTTDMLFCFNQETNELHFDKVNKGGIIAGEISDSKEIEIHQSDQESISLHLPWNQWATKIVENPRTLSTVALASMAYFLGLSENKLIELINQSFKESLVDINEKAVKTGYQRTKEAIKEHNLLTKIKESWLEPIENQDENEQILISGNEATGMSAIASGCKFFSTYPMTPSTGIMNYLAKKQKEANLVVEQSEDEIAGINKALGASSMGVRAMTATSGGGFSLMVESLGMSGVAEIPLVVANVQRPGPATGLPTRTEQADLQFVLTAAQGEFPRAVISLTSIEDAFYRVNKAFEIAEKYQIPVIVLSDQYLADSTASLSPFQFQKLNCHDYTINDQELARQKQQYGKYVRYEFNSESGISPRAYPGQYTGETVLIDSHEHDIYGNITEDSEIRTAMVDKRMRKLEKLKSEMSSPNYYGAENPKTILLSWGSTEGIIQEAVDNLRASGYSVGSLHFSDLFPFPDTTLPELVDKCKFISVENNATGQLAQLIARETGIQVSQKILRYDGRQITWEEICSQLKSLIKEDQ</sequence>
<dbReference type="Pfam" id="PF17147">
    <property type="entry name" value="PFOR_II"/>
    <property type="match status" value="1"/>
</dbReference>
<dbReference type="GO" id="GO:0006979">
    <property type="term" value="P:response to oxidative stress"/>
    <property type="evidence" value="ECO:0007669"/>
    <property type="project" value="TreeGrafter"/>
</dbReference>
<dbReference type="EMBL" id="CP001034">
    <property type="protein sequence ID" value="ACB84008.1"/>
    <property type="molecule type" value="Genomic_DNA"/>
</dbReference>
<dbReference type="STRING" id="457570.Nther_0412"/>
<dbReference type="PANTHER" id="PTHR32154">
    <property type="entry name" value="PYRUVATE-FLAVODOXIN OXIDOREDUCTASE-RELATED"/>
    <property type="match status" value="1"/>
</dbReference>
<dbReference type="Proteomes" id="UP000001683">
    <property type="component" value="Chromosome"/>
</dbReference>
<proteinExistence type="predicted"/>
<feature type="domain" description="Pyruvate/ketoisovalerate oxidoreductase catalytic" evidence="2">
    <location>
        <begin position="14"/>
        <end position="177"/>
    </location>
</feature>
<dbReference type="InterPro" id="IPR019752">
    <property type="entry name" value="Pyrv/ketoisovalerate_OxRed_cat"/>
</dbReference>
<accession>B2A5R0</accession>
<evidence type="ECO:0000259" key="2">
    <source>
        <dbReference type="Pfam" id="PF01558"/>
    </source>
</evidence>
<keyword evidence="6" id="KW-1185">Reference proteome</keyword>
<dbReference type="HOGENOM" id="CLU_017038_1_0_9"/>
<gene>
    <name evidence="5" type="ordered locus">Nther_0412</name>
</gene>
<evidence type="ECO:0000259" key="4">
    <source>
        <dbReference type="Pfam" id="PF17147"/>
    </source>
</evidence>
<keyword evidence="1" id="KW-0560">Oxidoreductase</keyword>